<feature type="repeat" description="ANK" evidence="3">
    <location>
        <begin position="1583"/>
        <end position="1615"/>
    </location>
</feature>
<feature type="repeat" description="ANK" evidence="3">
    <location>
        <begin position="1121"/>
        <end position="1153"/>
    </location>
</feature>
<comment type="caution">
    <text evidence="5">The sequence shown here is derived from an EMBL/GenBank/DDBJ whole genome shotgun (WGS) entry which is preliminary data.</text>
</comment>
<feature type="repeat" description="ANK" evidence="3">
    <location>
        <begin position="1286"/>
        <end position="1318"/>
    </location>
</feature>
<evidence type="ECO:0000256" key="3">
    <source>
        <dbReference type="PROSITE-ProRule" id="PRU00023"/>
    </source>
</evidence>
<feature type="repeat" description="ANK" evidence="3">
    <location>
        <begin position="1154"/>
        <end position="1186"/>
    </location>
</feature>
<feature type="repeat" description="ANK" evidence="3">
    <location>
        <begin position="1319"/>
        <end position="1351"/>
    </location>
</feature>
<evidence type="ECO:0000256" key="1">
    <source>
        <dbReference type="ARBA" id="ARBA00022737"/>
    </source>
</evidence>
<evidence type="ECO:0000259" key="4">
    <source>
        <dbReference type="Pfam" id="PF24883"/>
    </source>
</evidence>
<dbReference type="Pfam" id="PF24883">
    <property type="entry name" value="NPHP3_N"/>
    <property type="match status" value="1"/>
</dbReference>
<dbReference type="InterPro" id="IPR056884">
    <property type="entry name" value="NPHP3-like_N"/>
</dbReference>
<feature type="repeat" description="ANK" evidence="3">
    <location>
        <begin position="1220"/>
        <end position="1252"/>
    </location>
</feature>
<dbReference type="PROSITE" id="PS50088">
    <property type="entry name" value="ANK_REPEAT"/>
    <property type="match status" value="27"/>
</dbReference>
<gene>
    <name evidence="5" type="ORF">N7494_002475</name>
</gene>
<dbReference type="Pfam" id="PF12796">
    <property type="entry name" value="Ank_2"/>
    <property type="match status" value="8"/>
</dbReference>
<reference evidence="5 6" key="1">
    <citation type="journal article" date="2023" name="IMA Fungus">
        <title>Comparative genomic study of the Penicillium genus elucidates a diverse pangenome and 15 lateral gene transfer events.</title>
        <authorList>
            <person name="Petersen C."/>
            <person name="Sorensen T."/>
            <person name="Nielsen M.R."/>
            <person name="Sondergaard T.E."/>
            <person name="Sorensen J.L."/>
            <person name="Fitzpatrick D.A."/>
            <person name="Frisvad J.C."/>
            <person name="Nielsen K.L."/>
        </authorList>
    </citation>
    <scope>NUCLEOTIDE SEQUENCE [LARGE SCALE GENOMIC DNA]</scope>
    <source>
        <strain evidence="5 6">IBT 35679</strain>
    </source>
</reference>
<dbReference type="PANTHER" id="PTHR24188:SF29">
    <property type="entry name" value="GH09064P"/>
    <property type="match status" value="1"/>
</dbReference>
<feature type="repeat" description="ANK" evidence="3">
    <location>
        <begin position="1088"/>
        <end position="1120"/>
    </location>
</feature>
<feature type="repeat" description="ANK" evidence="3">
    <location>
        <begin position="1187"/>
        <end position="1219"/>
    </location>
</feature>
<dbReference type="Pfam" id="PF13637">
    <property type="entry name" value="Ank_4"/>
    <property type="match status" value="3"/>
</dbReference>
<feature type="repeat" description="ANK" evidence="3">
    <location>
        <begin position="1517"/>
        <end position="1549"/>
    </location>
</feature>
<dbReference type="InterPro" id="IPR038305">
    <property type="entry name" value="HeLo_sf"/>
</dbReference>
<accession>A0AAD6D3R4</accession>
<feature type="repeat" description="ANK" evidence="3">
    <location>
        <begin position="1055"/>
        <end position="1087"/>
    </location>
</feature>
<feature type="repeat" description="ANK" evidence="3">
    <location>
        <begin position="857"/>
        <end position="889"/>
    </location>
</feature>
<feature type="domain" description="Nephrocystin 3-like N-terminal" evidence="4">
    <location>
        <begin position="261"/>
        <end position="431"/>
    </location>
</feature>
<feature type="repeat" description="ANK" evidence="3">
    <location>
        <begin position="1418"/>
        <end position="1450"/>
    </location>
</feature>
<feature type="repeat" description="ANK" evidence="3">
    <location>
        <begin position="824"/>
        <end position="856"/>
    </location>
</feature>
<feature type="repeat" description="ANK" evidence="3">
    <location>
        <begin position="791"/>
        <end position="823"/>
    </location>
</feature>
<feature type="repeat" description="ANK" evidence="3">
    <location>
        <begin position="1385"/>
        <end position="1417"/>
    </location>
</feature>
<feature type="repeat" description="ANK" evidence="3">
    <location>
        <begin position="923"/>
        <end position="955"/>
    </location>
</feature>
<dbReference type="InterPro" id="IPR036770">
    <property type="entry name" value="Ankyrin_rpt-contain_sf"/>
</dbReference>
<evidence type="ECO:0000313" key="6">
    <source>
        <dbReference type="Proteomes" id="UP001220324"/>
    </source>
</evidence>
<keyword evidence="1" id="KW-0677">Repeat</keyword>
<feature type="repeat" description="ANK" evidence="3">
    <location>
        <begin position="1451"/>
        <end position="1483"/>
    </location>
</feature>
<protein>
    <recommendedName>
        <fullName evidence="4">Nephrocystin 3-like N-terminal domain-containing protein</fullName>
    </recommendedName>
</protein>
<feature type="repeat" description="ANK" evidence="3">
    <location>
        <begin position="956"/>
        <end position="988"/>
    </location>
</feature>
<proteinExistence type="predicted"/>
<dbReference type="Gene3D" id="1.20.120.1020">
    <property type="entry name" value="Prion-inhibition and propagation, HeLo domain"/>
    <property type="match status" value="1"/>
</dbReference>
<dbReference type="InterPro" id="IPR027417">
    <property type="entry name" value="P-loop_NTPase"/>
</dbReference>
<feature type="repeat" description="ANK" evidence="3">
    <location>
        <begin position="1352"/>
        <end position="1384"/>
    </location>
</feature>
<feature type="repeat" description="ANK" evidence="3">
    <location>
        <begin position="1484"/>
        <end position="1516"/>
    </location>
</feature>
<evidence type="ECO:0000256" key="2">
    <source>
        <dbReference type="ARBA" id="ARBA00023043"/>
    </source>
</evidence>
<keyword evidence="6" id="KW-1185">Reference proteome</keyword>
<dbReference type="Pfam" id="PF00023">
    <property type="entry name" value="Ank"/>
    <property type="match status" value="2"/>
</dbReference>
<dbReference type="PRINTS" id="PR01415">
    <property type="entry name" value="ANKYRIN"/>
</dbReference>
<dbReference type="PANTHER" id="PTHR24188">
    <property type="entry name" value="ANKYRIN REPEAT PROTEIN"/>
    <property type="match status" value="1"/>
</dbReference>
<feature type="repeat" description="ANK" evidence="3">
    <location>
        <begin position="1022"/>
        <end position="1054"/>
    </location>
</feature>
<feature type="repeat" description="ANK" evidence="3">
    <location>
        <begin position="989"/>
        <end position="1021"/>
    </location>
</feature>
<feature type="repeat" description="ANK" evidence="3">
    <location>
        <begin position="1647"/>
        <end position="1679"/>
    </location>
</feature>
<dbReference type="SUPFAM" id="SSF52540">
    <property type="entry name" value="P-loop containing nucleoside triphosphate hydrolases"/>
    <property type="match status" value="1"/>
</dbReference>
<name>A0AAD6D3R4_9EURO</name>
<evidence type="ECO:0000313" key="5">
    <source>
        <dbReference type="EMBL" id="KAJ5553097.1"/>
    </source>
</evidence>
<dbReference type="EMBL" id="JAQIZZ010000002">
    <property type="protein sequence ID" value="KAJ5553097.1"/>
    <property type="molecule type" value="Genomic_DNA"/>
</dbReference>
<sequence length="1715" mass="188231">MANISFGSDNSGSQFGIVKGSVHITQEPPISPLGLAGLFNVSLEIVDKLDSWENFRSEHRPLAARFKALKSQLESWGQVVGFDKSGPTLSQGHADLLDDQRVSSKIQDLLEAIGDICDYDENNTLGSRPISNGNDQGCNPVVSSGRNFGLASDGTVKRQAQFQQLSSIVTDLHRLIPMSSGTSGPPGYEDCTGGYEANRRLDGTFQDRETRFTEFKRIMSLMEREYYVKMRRDLQKWLLGDCFPDGISDSYESHRASREKGTCDWILDRAWFLEWSSPEPPEGLVKVLWINGPAGFGKSVLGARMFDHLSSSLDGPVAHFFFTSDFERNNPFVVIRSWIAQVLSHPVAMNLVHENWTAGHGQNATDGETMRILRNISKALPGCTFLLDGLDECKLPNEGQRTGADDSVLGFMRALRLAFANSSTRLMILSRDEPEIRTCLSDYVDEASVFEYSITAQDVQTDLMLYSQHFIKSAWRGKSDQERLDLSKTLTDRSNGQFLWIKLQMTSMSPYDWTSRRLLEQAIAAAPMRLEDTYQRNWIKILERPERVRNRAMSLLRWIVFSLRPLKVQELAEALLISEDCDDVLVNETPDYIDTDFVNNGILDCCGSLLDIRNNEGEHGIGVRTVHLAHFTVKQYLLGNVFAKGGLSQLNNALGCFMELDEHTLLAKMCLRYLNCLEVWQVNPSLEDGPSLGLFLNYAAESWHKHALAGNKRNSDVVRLVNQLLDTRRPNWNLWRQLFDTNASLNNGKQSRGGESKGSSPVHYAAQLGLVDTLRFLIHDRKHDIDEKGVSGQTALLISCERGDLLLTRILLENGADFSIVNDDLRAPIWCAAQIGNADIVKMLIESGADITVLNGNNGTAVNVAADHGYLEVVKILIEKGINIRIANKQGWTPVISASSKGHLEVVRVLLENGADITVLNNNGWTSVYLASQNGHLEVVKLLLKNEADITVTSKQGWTPINAASLHGHLAVVKLLLENRADITMANNDGYMPVHSAAYNNHLEVLKLLLENGANVTVPSNNGWTPVYLASQNGHLEVVKLLLEKGADITVTSKQGWPPVMSASSKGHLDVVKLLLEYQADITIKDNRGYTPVHSASYNNHLEVVKLLLENGADITVADNDGCSPVHLASQNGHLAIVELLLKNGADTTVADNDGWTPVHLASQNGHLEIVKLLLENGTDTTVADNDGWTPVYLASQNGHLAIVELLLENGADITVADNKGWTPVHLASQNGHLAIVELLLENGADTTVADNKGWTPVHLASQNGHLVIVELLLENGADTTVADNDGWTPFHSACTYNHLEVVKLLLENGAGVAVTDNDKWLPIHIASQNGHLDVVKLLLENGADITVTSKQGWTPLSVACRHGQLEVAKLLLEKGADITIAGIYGWTPLSRACEQGYVDIVKLLHENGADVAVANNDRRTPVHIASQNGHLEVVKLLLEKGADIAIAGIHGWTPLNRACEQGYIDVVKLLLENGADAAIASNDGWTPVHSATINNHLEVLKLLLENGADITVSSNMGRTPLSVACRHGHLEVAKLLLEKGADITIAGIYGWTPLSRACEQGYVDIVKLLLENGADVAVANNDGKTPVHIASHNGHVEVVKLLLENGADITATSKDGRTPVDSASKNGHLEVVKLLLDYRADTTNDNGWMPSTPASQSGPFEVAKLLLENGADSQLRTATNEHQPIWPLKIGILTWSSYMRRRQVSKPRVTSDER</sequence>
<dbReference type="InterPro" id="IPR002110">
    <property type="entry name" value="Ankyrin_rpt"/>
</dbReference>
<dbReference type="SUPFAM" id="SSF48403">
    <property type="entry name" value="Ankyrin repeat"/>
    <property type="match status" value="3"/>
</dbReference>
<keyword evidence="2 3" id="KW-0040">ANK repeat</keyword>
<dbReference type="Gene3D" id="1.25.40.20">
    <property type="entry name" value="Ankyrin repeat-containing domain"/>
    <property type="match status" value="10"/>
</dbReference>
<feature type="repeat" description="ANK" evidence="3">
    <location>
        <begin position="1550"/>
        <end position="1582"/>
    </location>
</feature>
<feature type="repeat" description="ANK" evidence="3">
    <location>
        <begin position="1253"/>
        <end position="1285"/>
    </location>
</feature>
<feature type="repeat" description="ANK" evidence="3">
    <location>
        <begin position="1616"/>
        <end position="1648"/>
    </location>
</feature>
<organism evidence="5 6">
    <name type="scientific">Penicillium frequentans</name>
    <dbReference type="NCBI Taxonomy" id="3151616"/>
    <lineage>
        <taxon>Eukaryota</taxon>
        <taxon>Fungi</taxon>
        <taxon>Dikarya</taxon>
        <taxon>Ascomycota</taxon>
        <taxon>Pezizomycotina</taxon>
        <taxon>Eurotiomycetes</taxon>
        <taxon>Eurotiomycetidae</taxon>
        <taxon>Eurotiales</taxon>
        <taxon>Aspergillaceae</taxon>
        <taxon>Penicillium</taxon>
    </lineage>
</organism>
<dbReference type="Proteomes" id="UP001220324">
    <property type="component" value="Unassembled WGS sequence"/>
</dbReference>
<dbReference type="SMART" id="SM00248">
    <property type="entry name" value="ANK"/>
    <property type="match status" value="28"/>
</dbReference>
<feature type="repeat" description="ANK" evidence="3">
    <location>
        <begin position="890"/>
        <end position="922"/>
    </location>
</feature>
<dbReference type="PROSITE" id="PS50297">
    <property type="entry name" value="ANK_REP_REGION"/>
    <property type="match status" value="26"/>
</dbReference>